<evidence type="ECO:0000313" key="6">
    <source>
        <dbReference type="Proteomes" id="UP000574390"/>
    </source>
</evidence>
<dbReference type="SUPFAM" id="SSF109604">
    <property type="entry name" value="HD-domain/PDEase-like"/>
    <property type="match status" value="1"/>
</dbReference>
<keyword evidence="1" id="KW-0479">Metal-binding</keyword>
<feature type="region of interest" description="Disordered" evidence="3">
    <location>
        <begin position="170"/>
        <end position="236"/>
    </location>
</feature>
<dbReference type="AlphaFoldDB" id="A0A7J6RQW4"/>
<dbReference type="PROSITE" id="PS51845">
    <property type="entry name" value="PDEASE_I_2"/>
    <property type="match status" value="1"/>
</dbReference>
<proteinExistence type="predicted"/>
<evidence type="ECO:0000256" key="1">
    <source>
        <dbReference type="ARBA" id="ARBA00022723"/>
    </source>
</evidence>
<gene>
    <name evidence="5" type="primary">PDE1B_15</name>
    <name evidence="5" type="ORF">FOZ62_029386</name>
</gene>
<dbReference type="GO" id="GO:0004114">
    <property type="term" value="F:3',5'-cyclic-nucleotide phosphodiesterase activity"/>
    <property type="evidence" value="ECO:0007669"/>
    <property type="project" value="InterPro"/>
</dbReference>
<feature type="compositionally biased region" description="Low complexity" evidence="3">
    <location>
        <begin position="205"/>
        <end position="217"/>
    </location>
</feature>
<dbReference type="PANTHER" id="PTHR11347">
    <property type="entry name" value="CYCLIC NUCLEOTIDE PHOSPHODIESTERASE"/>
    <property type="match status" value="1"/>
</dbReference>
<dbReference type="Proteomes" id="UP000574390">
    <property type="component" value="Unassembled WGS sequence"/>
</dbReference>
<dbReference type="Pfam" id="PF00233">
    <property type="entry name" value="PDEase_I"/>
    <property type="match status" value="1"/>
</dbReference>
<comment type="caution">
    <text evidence="5">The sequence shown here is derived from an EMBL/GenBank/DDBJ whole genome shotgun (WGS) entry which is preliminary data.</text>
</comment>
<dbReference type="GO" id="GO:0007165">
    <property type="term" value="P:signal transduction"/>
    <property type="evidence" value="ECO:0007669"/>
    <property type="project" value="InterPro"/>
</dbReference>
<dbReference type="GO" id="GO:0046872">
    <property type="term" value="F:metal ion binding"/>
    <property type="evidence" value="ECO:0007669"/>
    <property type="project" value="UniProtKB-KW"/>
</dbReference>
<dbReference type="EMBL" id="JABANM010020878">
    <property type="protein sequence ID" value="KAF4722100.1"/>
    <property type="molecule type" value="Genomic_DNA"/>
</dbReference>
<dbReference type="InterPro" id="IPR036971">
    <property type="entry name" value="PDEase_catalytic_dom_sf"/>
</dbReference>
<protein>
    <submittedName>
        <fullName evidence="5">Calcium/calmodulin-dependent 3',5'-cyclic nucleotide phosphodiesterase 1B</fullName>
    </submittedName>
</protein>
<reference evidence="5 6" key="1">
    <citation type="submission" date="2020-04" db="EMBL/GenBank/DDBJ databases">
        <title>Perkinsus olseni comparative genomics.</title>
        <authorList>
            <person name="Bogema D.R."/>
        </authorList>
    </citation>
    <scope>NUCLEOTIDE SEQUENCE [LARGE SCALE GENOMIC DNA]</scope>
    <source>
        <strain evidence="5">ATCC PRA-205</strain>
    </source>
</reference>
<accession>A0A7J6RQW4</accession>
<keyword evidence="2" id="KW-0378">Hydrolase</keyword>
<sequence length="236" mass="26303">MKFRIGNRAITGYLYCPEKKWMFPLSEKERFRKIVIDCIMSLDVAGHFRRVEELEDPTTTPTHLLRAVIRAADMGFTAMPWESHYSSVERLISEYVSQGDDEWAMGIPVSLYCDSATLDVPGMELGFLEMSTLPLYNAIQKRVDEYNPMSSGRMRKVLRQIESNRRRWEQLVAARQSPQSSGGGGGGSDDDDVVHLDMSSDTGNSASTTTATASPSPESKVAGEPLRLSQVANNDK</sequence>
<dbReference type="InterPro" id="IPR002073">
    <property type="entry name" value="PDEase_catalytic_dom"/>
</dbReference>
<feature type="domain" description="PDEase" evidence="4">
    <location>
        <begin position="1"/>
        <end position="175"/>
    </location>
</feature>
<dbReference type="Gene3D" id="1.10.1300.10">
    <property type="entry name" value="3'5'-cyclic nucleotide phosphodiesterase, catalytic domain"/>
    <property type="match status" value="1"/>
</dbReference>
<feature type="non-terminal residue" evidence="5">
    <location>
        <position position="236"/>
    </location>
</feature>
<evidence type="ECO:0000256" key="2">
    <source>
        <dbReference type="ARBA" id="ARBA00022801"/>
    </source>
</evidence>
<name>A0A7J6RQW4_PEROL</name>
<evidence type="ECO:0000313" key="5">
    <source>
        <dbReference type="EMBL" id="KAF4722100.1"/>
    </source>
</evidence>
<evidence type="ECO:0000259" key="4">
    <source>
        <dbReference type="PROSITE" id="PS51845"/>
    </source>
</evidence>
<evidence type="ECO:0000256" key="3">
    <source>
        <dbReference type="SAM" id="MobiDB-lite"/>
    </source>
</evidence>
<organism evidence="5 6">
    <name type="scientific">Perkinsus olseni</name>
    <name type="common">Perkinsus atlanticus</name>
    <dbReference type="NCBI Taxonomy" id="32597"/>
    <lineage>
        <taxon>Eukaryota</taxon>
        <taxon>Sar</taxon>
        <taxon>Alveolata</taxon>
        <taxon>Perkinsozoa</taxon>
        <taxon>Perkinsea</taxon>
        <taxon>Perkinsida</taxon>
        <taxon>Perkinsidae</taxon>
        <taxon>Perkinsus</taxon>
    </lineage>
</organism>